<dbReference type="InterPro" id="IPR018114">
    <property type="entry name" value="TRYPSIN_HIS"/>
</dbReference>
<dbReference type="InterPro" id="IPR033116">
    <property type="entry name" value="TRYPSIN_SER"/>
</dbReference>
<dbReference type="PROSITE" id="PS00135">
    <property type="entry name" value="TRYPSIN_SER"/>
    <property type="match status" value="1"/>
</dbReference>
<dbReference type="FunFam" id="2.40.10.10:FF:000068">
    <property type="entry name" value="transmembrane protease serine 2"/>
    <property type="match status" value="1"/>
</dbReference>
<dbReference type="GO" id="GO:0006508">
    <property type="term" value="P:proteolysis"/>
    <property type="evidence" value="ECO:0007669"/>
    <property type="project" value="UniProtKB-KW"/>
</dbReference>
<sequence>MFPLLSLLLIPAVFATPLESRRSELVFGGKIVTDHKFPSQILFIRNDVGHFCGGTLLTNRHVLTAAHCIMTMLDDTVTTAYAGALDVEKLNVSSVQASIIKNKVMHPDWDINTVKNDIGIVELATEIEFTDAAQPISISENEEYEKVGNVVYVVGFGATYYREEVPTESQYLRYADLTVFDQLECREAWKNVEATDITETQICTTSKGKSMLPGDSGGPILFEETTSSGSKWRQVGICSFFSQPDFQQLPNVFTRAAKYCDWIAEATGGAHKCDA</sequence>
<evidence type="ECO:0000256" key="4">
    <source>
        <dbReference type="SAM" id="SignalP"/>
    </source>
</evidence>
<keyword evidence="7" id="KW-1185">Reference proteome</keyword>
<proteinExistence type="inferred from homology"/>
<feature type="domain" description="Peptidase S1" evidence="5">
    <location>
        <begin position="26"/>
        <end position="268"/>
    </location>
</feature>
<accession>A0A4U5N299</accession>
<organism evidence="6 7">
    <name type="scientific">Steinernema carpocapsae</name>
    <name type="common">Entomopathogenic nematode</name>
    <dbReference type="NCBI Taxonomy" id="34508"/>
    <lineage>
        <taxon>Eukaryota</taxon>
        <taxon>Metazoa</taxon>
        <taxon>Ecdysozoa</taxon>
        <taxon>Nematoda</taxon>
        <taxon>Chromadorea</taxon>
        <taxon>Rhabditida</taxon>
        <taxon>Tylenchina</taxon>
        <taxon>Panagrolaimomorpha</taxon>
        <taxon>Strongyloidoidea</taxon>
        <taxon>Steinernematidae</taxon>
        <taxon>Steinernema</taxon>
    </lineage>
</organism>
<keyword evidence="1" id="KW-1015">Disulfide bond</keyword>
<keyword evidence="4" id="KW-0732">Signal</keyword>
<evidence type="ECO:0000256" key="2">
    <source>
        <dbReference type="ARBA" id="ARBA00024195"/>
    </source>
</evidence>
<reference evidence="6 7" key="1">
    <citation type="journal article" date="2015" name="Genome Biol.">
        <title>Comparative genomics of Steinernema reveals deeply conserved gene regulatory networks.</title>
        <authorList>
            <person name="Dillman A.R."/>
            <person name="Macchietto M."/>
            <person name="Porter C.F."/>
            <person name="Rogers A."/>
            <person name="Williams B."/>
            <person name="Antoshechkin I."/>
            <person name="Lee M.M."/>
            <person name="Goodwin Z."/>
            <person name="Lu X."/>
            <person name="Lewis E.E."/>
            <person name="Goodrich-Blair H."/>
            <person name="Stock S.P."/>
            <person name="Adams B.J."/>
            <person name="Sternberg P.W."/>
            <person name="Mortazavi A."/>
        </authorList>
    </citation>
    <scope>NUCLEOTIDE SEQUENCE [LARGE SCALE GENOMIC DNA]</scope>
    <source>
        <strain evidence="6 7">ALL</strain>
    </source>
</reference>
<keyword evidence="3" id="KW-0720">Serine protease</keyword>
<dbReference type="PROSITE" id="PS50240">
    <property type="entry name" value="TRYPSIN_DOM"/>
    <property type="match status" value="1"/>
</dbReference>
<feature type="signal peptide" evidence="4">
    <location>
        <begin position="1"/>
        <end position="15"/>
    </location>
</feature>
<evidence type="ECO:0000256" key="3">
    <source>
        <dbReference type="RuleBase" id="RU363034"/>
    </source>
</evidence>
<dbReference type="SUPFAM" id="SSF50494">
    <property type="entry name" value="Trypsin-like serine proteases"/>
    <property type="match status" value="1"/>
</dbReference>
<dbReference type="AlphaFoldDB" id="A0A4U5N299"/>
<dbReference type="Pfam" id="PF00089">
    <property type="entry name" value="Trypsin"/>
    <property type="match status" value="1"/>
</dbReference>
<dbReference type="InterPro" id="IPR009003">
    <property type="entry name" value="Peptidase_S1_PA"/>
</dbReference>
<comment type="caution">
    <text evidence="6">The sequence shown here is derived from an EMBL/GenBank/DDBJ whole genome shotgun (WGS) entry which is preliminary data.</text>
</comment>
<dbReference type="STRING" id="34508.A0A4U5N299"/>
<evidence type="ECO:0000313" key="7">
    <source>
        <dbReference type="Proteomes" id="UP000298663"/>
    </source>
</evidence>
<dbReference type="InterPro" id="IPR043504">
    <property type="entry name" value="Peptidase_S1_PA_chymotrypsin"/>
</dbReference>
<dbReference type="InterPro" id="IPR001314">
    <property type="entry name" value="Peptidase_S1A"/>
</dbReference>
<dbReference type="GO" id="GO:0004252">
    <property type="term" value="F:serine-type endopeptidase activity"/>
    <property type="evidence" value="ECO:0007669"/>
    <property type="project" value="InterPro"/>
</dbReference>
<dbReference type="InterPro" id="IPR001254">
    <property type="entry name" value="Trypsin_dom"/>
</dbReference>
<evidence type="ECO:0000259" key="5">
    <source>
        <dbReference type="PROSITE" id="PS50240"/>
    </source>
</evidence>
<dbReference type="Proteomes" id="UP000298663">
    <property type="component" value="Unassembled WGS sequence"/>
</dbReference>
<dbReference type="InterPro" id="IPR051487">
    <property type="entry name" value="Ser/Thr_Proteases_Immune/Dev"/>
</dbReference>
<gene>
    <name evidence="6" type="ORF">L596_017651</name>
</gene>
<dbReference type="PROSITE" id="PS00134">
    <property type="entry name" value="TRYPSIN_HIS"/>
    <property type="match status" value="1"/>
</dbReference>
<dbReference type="EMBL" id="AZBU02000005">
    <property type="protein sequence ID" value="TKR76527.1"/>
    <property type="molecule type" value="Genomic_DNA"/>
</dbReference>
<reference evidence="6 7" key="2">
    <citation type="journal article" date="2019" name="G3 (Bethesda)">
        <title>Hybrid Assembly of the Genome of the Entomopathogenic Nematode Steinernema carpocapsae Identifies the X-Chromosome.</title>
        <authorList>
            <person name="Serra L."/>
            <person name="Macchietto M."/>
            <person name="Macias-Munoz A."/>
            <person name="McGill C.J."/>
            <person name="Rodriguez I.M."/>
            <person name="Rodriguez B."/>
            <person name="Murad R."/>
            <person name="Mortazavi A."/>
        </authorList>
    </citation>
    <scope>NUCLEOTIDE SEQUENCE [LARGE SCALE GENOMIC DNA]</scope>
    <source>
        <strain evidence="6 7">ALL</strain>
    </source>
</reference>
<dbReference type="PANTHER" id="PTHR24256">
    <property type="entry name" value="TRYPTASE-RELATED"/>
    <property type="match status" value="1"/>
</dbReference>
<dbReference type="PRINTS" id="PR00722">
    <property type="entry name" value="CHYMOTRYPSIN"/>
</dbReference>
<keyword evidence="3" id="KW-0645">Protease</keyword>
<dbReference type="Gene3D" id="2.40.10.10">
    <property type="entry name" value="Trypsin-like serine proteases"/>
    <property type="match status" value="1"/>
</dbReference>
<comment type="similarity">
    <text evidence="2">Belongs to the peptidase S1 family. CLIP subfamily.</text>
</comment>
<name>A0A4U5N299_STECR</name>
<dbReference type="OrthoDB" id="5796227at2759"/>
<dbReference type="SMART" id="SM00020">
    <property type="entry name" value="Tryp_SPc"/>
    <property type="match status" value="1"/>
</dbReference>
<feature type="chain" id="PRO_5020758435" description="Peptidase S1 domain-containing protein" evidence="4">
    <location>
        <begin position="16"/>
        <end position="275"/>
    </location>
</feature>
<evidence type="ECO:0000313" key="6">
    <source>
        <dbReference type="EMBL" id="TKR76527.1"/>
    </source>
</evidence>
<protein>
    <recommendedName>
        <fullName evidence="5">Peptidase S1 domain-containing protein</fullName>
    </recommendedName>
</protein>
<evidence type="ECO:0000256" key="1">
    <source>
        <dbReference type="ARBA" id="ARBA00023157"/>
    </source>
</evidence>
<dbReference type="CDD" id="cd00190">
    <property type="entry name" value="Tryp_SPc"/>
    <property type="match status" value="1"/>
</dbReference>
<keyword evidence="3" id="KW-0378">Hydrolase</keyword>